<name>A0A6J7DA91_9ZZZZ</name>
<dbReference type="InterPro" id="IPR023393">
    <property type="entry name" value="START-like_dom_sf"/>
</dbReference>
<dbReference type="SUPFAM" id="SSF55961">
    <property type="entry name" value="Bet v1-like"/>
    <property type="match status" value="1"/>
</dbReference>
<reference evidence="1" key="1">
    <citation type="submission" date="2020-05" db="EMBL/GenBank/DDBJ databases">
        <authorList>
            <person name="Chiriac C."/>
            <person name="Salcher M."/>
            <person name="Ghai R."/>
            <person name="Kavagutti S V."/>
        </authorList>
    </citation>
    <scope>NUCLEOTIDE SEQUENCE</scope>
</reference>
<evidence type="ECO:0000313" key="1">
    <source>
        <dbReference type="EMBL" id="CAB4867637.1"/>
    </source>
</evidence>
<dbReference type="AlphaFoldDB" id="A0A6J7DA91"/>
<accession>A0A6J7DA91</accession>
<gene>
    <name evidence="1" type="ORF">UFOPK3423_00567</name>
</gene>
<sequence>MLTYETHSDASPEQVWELMARPEHWHRWARHLRPLRFGAGEVSSGEIGIVLVLGVPVVARIGAVEPGVSWNWHTGIMRVDHRVDADGPGSRITISVHGARPVLAGARTLYEPLLRRALERLARLAEPGT</sequence>
<dbReference type="Pfam" id="PF10604">
    <property type="entry name" value="Polyketide_cyc2"/>
    <property type="match status" value="1"/>
</dbReference>
<proteinExistence type="predicted"/>
<dbReference type="InterPro" id="IPR019587">
    <property type="entry name" value="Polyketide_cyclase/dehydratase"/>
</dbReference>
<protein>
    <submittedName>
        <fullName evidence="1">Unannotated protein</fullName>
    </submittedName>
</protein>
<dbReference type="Gene3D" id="3.30.530.20">
    <property type="match status" value="1"/>
</dbReference>
<dbReference type="CDD" id="cd07812">
    <property type="entry name" value="SRPBCC"/>
    <property type="match status" value="1"/>
</dbReference>
<organism evidence="1">
    <name type="scientific">freshwater metagenome</name>
    <dbReference type="NCBI Taxonomy" id="449393"/>
    <lineage>
        <taxon>unclassified sequences</taxon>
        <taxon>metagenomes</taxon>
        <taxon>ecological metagenomes</taxon>
    </lineage>
</organism>
<dbReference type="EMBL" id="CAFBLQ010000045">
    <property type="protein sequence ID" value="CAB4867637.1"/>
    <property type="molecule type" value="Genomic_DNA"/>
</dbReference>